<name>K5ZAR3_9BACT</name>
<dbReference type="HOGENOM" id="CLU_112331_5_0_10"/>
<dbReference type="InterPro" id="IPR041607">
    <property type="entry name" value="HU-HIG"/>
</dbReference>
<dbReference type="SUPFAM" id="SSF47729">
    <property type="entry name" value="IHF-like DNA-binding proteins"/>
    <property type="match status" value="1"/>
</dbReference>
<protein>
    <recommendedName>
        <fullName evidence="2">HU domain-containing protein</fullName>
    </recommendedName>
</protein>
<dbReference type="RefSeq" id="WP_007658614.1">
    <property type="nucleotide sequence ID" value="NZ_JH976476.1"/>
</dbReference>
<dbReference type="InterPro" id="IPR010992">
    <property type="entry name" value="IHF-like_DNA-bd_dom_sf"/>
</dbReference>
<dbReference type="Pfam" id="PF18291">
    <property type="entry name" value="HU-HIG"/>
    <property type="match status" value="1"/>
</dbReference>
<evidence type="ECO:0000313" key="3">
    <source>
        <dbReference type="EMBL" id="EKN08250.1"/>
    </source>
</evidence>
<evidence type="ECO:0000313" key="4">
    <source>
        <dbReference type="Proteomes" id="UP000006330"/>
    </source>
</evidence>
<keyword evidence="1" id="KW-0238">DNA-binding</keyword>
<sequence length="163" mass="17883">MINYSIVMRGKPADKEAPKKAYATAQYSEVMDISQFSEHIASHGCVYQRADIVAILTMAVDCMRELLLGGQKIRLGDLGDFAISINSSGAEMAAEYNPAIHIKKLNVNWSPGKRFINLLKEATFNLVPTRKAAKLVVKALKAGETNVDLTGKSNEEGDRPEIE</sequence>
<feature type="domain" description="HU" evidence="2">
    <location>
        <begin position="2"/>
        <end position="124"/>
    </location>
</feature>
<organism evidence="3 4">
    <name type="scientific">Parabacteroides goldsteinii CL02T12C30</name>
    <dbReference type="NCBI Taxonomy" id="999418"/>
    <lineage>
        <taxon>Bacteria</taxon>
        <taxon>Pseudomonadati</taxon>
        <taxon>Bacteroidota</taxon>
        <taxon>Bacteroidia</taxon>
        <taxon>Bacteroidales</taxon>
        <taxon>Tannerellaceae</taxon>
        <taxon>Parabacteroides</taxon>
    </lineage>
</organism>
<dbReference type="GO" id="GO:0003677">
    <property type="term" value="F:DNA binding"/>
    <property type="evidence" value="ECO:0007669"/>
    <property type="project" value="UniProtKB-KW"/>
</dbReference>
<dbReference type="PATRIC" id="fig|999418.3.peg.4880"/>
<dbReference type="OrthoDB" id="1012054at2"/>
<proteinExistence type="predicted"/>
<comment type="caution">
    <text evidence="3">The sequence shown here is derived from an EMBL/GenBank/DDBJ whole genome shotgun (WGS) entry which is preliminary data.</text>
</comment>
<evidence type="ECO:0000256" key="1">
    <source>
        <dbReference type="ARBA" id="ARBA00023125"/>
    </source>
</evidence>
<dbReference type="EMBL" id="AGZO01000037">
    <property type="protein sequence ID" value="EKN08250.1"/>
    <property type="molecule type" value="Genomic_DNA"/>
</dbReference>
<dbReference type="AlphaFoldDB" id="K5ZAR3"/>
<dbReference type="Proteomes" id="UP000006330">
    <property type="component" value="Unassembled WGS sequence"/>
</dbReference>
<evidence type="ECO:0000259" key="2">
    <source>
        <dbReference type="Pfam" id="PF18291"/>
    </source>
</evidence>
<reference evidence="3 4" key="1">
    <citation type="submission" date="2012-02" db="EMBL/GenBank/DDBJ databases">
        <title>The Genome Sequence of Parabacteroides goldsteinii CL02T12C30.</title>
        <authorList>
            <consortium name="The Broad Institute Genome Sequencing Platform"/>
            <person name="Earl A."/>
            <person name="Ward D."/>
            <person name="Feldgarden M."/>
            <person name="Gevers D."/>
            <person name="Zitomersky N.L."/>
            <person name="Coyne M.J."/>
            <person name="Comstock L.E."/>
            <person name="Young S.K."/>
            <person name="Zeng Q."/>
            <person name="Gargeya S."/>
            <person name="Fitzgerald M."/>
            <person name="Haas B."/>
            <person name="Abouelleil A."/>
            <person name="Alvarado L."/>
            <person name="Arachchi H.M."/>
            <person name="Berlin A."/>
            <person name="Chapman S.B."/>
            <person name="Gearin G."/>
            <person name="Goldberg J."/>
            <person name="Griggs A."/>
            <person name="Gujja S."/>
            <person name="Hansen M."/>
            <person name="Heiman D."/>
            <person name="Howarth C."/>
            <person name="Larimer J."/>
            <person name="Lui A."/>
            <person name="MacDonald P.J.P."/>
            <person name="McCowen C."/>
            <person name="Montmayeur A."/>
            <person name="Murphy C."/>
            <person name="Neiman D."/>
            <person name="Pearson M."/>
            <person name="Priest M."/>
            <person name="Roberts A."/>
            <person name="Saif S."/>
            <person name="Shea T."/>
            <person name="Sisk P."/>
            <person name="Stolte C."/>
            <person name="Sykes S."/>
            <person name="Wortman J."/>
            <person name="Nusbaum C."/>
            <person name="Birren B."/>
        </authorList>
    </citation>
    <scope>NUCLEOTIDE SEQUENCE [LARGE SCALE GENOMIC DNA]</scope>
    <source>
        <strain evidence="3 4">CL02T12C30</strain>
    </source>
</reference>
<gene>
    <name evidence="3" type="ORF">HMPREF1076_04815</name>
</gene>
<accession>K5ZAR3</accession>